<dbReference type="Proteomes" id="UP000277212">
    <property type="component" value="Unassembled WGS sequence"/>
</dbReference>
<evidence type="ECO:0000313" key="2">
    <source>
        <dbReference type="EMBL" id="RMJ19366.1"/>
    </source>
</evidence>
<dbReference type="AlphaFoldDB" id="A0A3M2SPF0"/>
<feature type="compositionally biased region" description="Basic and acidic residues" evidence="1">
    <location>
        <begin position="7"/>
        <end position="27"/>
    </location>
</feature>
<name>A0A3M2SPF0_9HYPO</name>
<feature type="region of interest" description="Disordered" evidence="1">
    <location>
        <begin position="1"/>
        <end position="40"/>
    </location>
</feature>
<evidence type="ECO:0000313" key="3">
    <source>
        <dbReference type="Proteomes" id="UP000277212"/>
    </source>
</evidence>
<dbReference type="EMBL" id="NKUJ01000009">
    <property type="protein sequence ID" value="RMJ19366.1"/>
    <property type="molecule type" value="Genomic_DNA"/>
</dbReference>
<proteinExistence type="predicted"/>
<sequence>MSPLPTDTERVATKEKGAKDREVKADEAETGEAETDEAKADEAKAYEAMYAEVMERWARSQETVKRALAQCEEYVLKKYPQFKGIPVLDEPYAYAMWKIYEWDGSN</sequence>
<organism evidence="2 3">
    <name type="scientific">Fusarium kuroshium</name>
    <dbReference type="NCBI Taxonomy" id="2010991"/>
    <lineage>
        <taxon>Eukaryota</taxon>
        <taxon>Fungi</taxon>
        <taxon>Dikarya</taxon>
        <taxon>Ascomycota</taxon>
        <taxon>Pezizomycotina</taxon>
        <taxon>Sordariomycetes</taxon>
        <taxon>Hypocreomycetidae</taxon>
        <taxon>Hypocreales</taxon>
        <taxon>Nectriaceae</taxon>
        <taxon>Fusarium</taxon>
        <taxon>Fusarium solani species complex</taxon>
    </lineage>
</organism>
<gene>
    <name evidence="2" type="ORF">CDV36_000945</name>
</gene>
<protein>
    <submittedName>
        <fullName evidence="2">Uncharacterized protein</fullName>
    </submittedName>
</protein>
<comment type="caution">
    <text evidence="2">The sequence shown here is derived from an EMBL/GenBank/DDBJ whole genome shotgun (WGS) entry which is preliminary data.</text>
</comment>
<reference evidence="2 3" key="1">
    <citation type="submission" date="2017-06" db="EMBL/GenBank/DDBJ databases">
        <title>Comparative genomic analysis of Ambrosia Fusariam Clade fungi.</title>
        <authorList>
            <person name="Stajich J.E."/>
            <person name="Carrillo J."/>
            <person name="Kijimoto T."/>
            <person name="Eskalen A."/>
            <person name="O'Donnell K."/>
            <person name="Kasson M."/>
        </authorList>
    </citation>
    <scope>NUCLEOTIDE SEQUENCE [LARGE SCALE GENOMIC DNA]</scope>
    <source>
        <strain evidence="2">UCR3666</strain>
    </source>
</reference>
<keyword evidence="3" id="KW-1185">Reference proteome</keyword>
<evidence type="ECO:0000256" key="1">
    <source>
        <dbReference type="SAM" id="MobiDB-lite"/>
    </source>
</evidence>
<dbReference type="OrthoDB" id="10443827at2759"/>
<accession>A0A3M2SPF0</accession>